<evidence type="ECO:0000313" key="1">
    <source>
        <dbReference type="EMBL" id="KKM88572.1"/>
    </source>
</evidence>
<reference evidence="1" key="1">
    <citation type="journal article" date="2015" name="Nature">
        <title>Complex archaea that bridge the gap between prokaryotes and eukaryotes.</title>
        <authorList>
            <person name="Spang A."/>
            <person name="Saw J.H."/>
            <person name="Jorgensen S.L."/>
            <person name="Zaremba-Niedzwiedzka K."/>
            <person name="Martijn J."/>
            <person name="Lind A.E."/>
            <person name="van Eijk R."/>
            <person name="Schleper C."/>
            <person name="Guy L."/>
            <person name="Ettema T.J."/>
        </authorList>
    </citation>
    <scope>NUCLEOTIDE SEQUENCE</scope>
</reference>
<dbReference type="EMBL" id="LAZR01006941">
    <property type="protein sequence ID" value="KKM88572.1"/>
    <property type="molecule type" value="Genomic_DNA"/>
</dbReference>
<sequence>PVTRSDFASKGIVLETPGIQDGLHYEHYELEAIQGDIIKLDERQSRLAMFFARAEDRIFFAGPDPGVGTGANLSIIDLATKATIDAAAAGSYGSTTATAQLDLQTATTALLSLSGIIGQIRTGLNVASLKQFQGALVVTVDVKNKIEGLLNPNTDSTLEDVIMAGLNKAFGSSAIFATNMLGATLDYNNQEISVVDGTTNAVLMAIQGDSFIEVRTSPLIDRKEEGAISGVNIVLEEKYVPIFKQPLANVYSATVANI</sequence>
<organism evidence="1">
    <name type="scientific">marine sediment metagenome</name>
    <dbReference type="NCBI Taxonomy" id="412755"/>
    <lineage>
        <taxon>unclassified sequences</taxon>
        <taxon>metagenomes</taxon>
        <taxon>ecological metagenomes</taxon>
    </lineage>
</organism>
<name>A0A0F9P537_9ZZZZ</name>
<comment type="caution">
    <text evidence="1">The sequence shown here is derived from an EMBL/GenBank/DDBJ whole genome shotgun (WGS) entry which is preliminary data.</text>
</comment>
<gene>
    <name evidence="1" type="ORF">LCGC14_1257450</name>
</gene>
<proteinExistence type="predicted"/>
<protein>
    <submittedName>
        <fullName evidence="1">Uncharacterized protein</fullName>
    </submittedName>
</protein>
<accession>A0A0F9P537</accession>
<feature type="non-terminal residue" evidence="1">
    <location>
        <position position="1"/>
    </location>
</feature>
<dbReference type="AlphaFoldDB" id="A0A0F9P537"/>